<protein>
    <submittedName>
        <fullName evidence="3">DUF4142 domain-containing protein</fullName>
    </submittedName>
</protein>
<name>A0ABY5YK48_9DEIO</name>
<feature type="signal peptide" evidence="1">
    <location>
        <begin position="1"/>
        <end position="18"/>
    </location>
</feature>
<dbReference type="InterPro" id="IPR012347">
    <property type="entry name" value="Ferritin-like"/>
</dbReference>
<evidence type="ECO:0000313" key="3">
    <source>
        <dbReference type="EMBL" id="UWX65464.1"/>
    </source>
</evidence>
<dbReference type="Proteomes" id="UP001060261">
    <property type="component" value="Chromosome"/>
</dbReference>
<keyword evidence="1" id="KW-0732">Signal</keyword>
<feature type="chain" id="PRO_5046958522" evidence="1">
    <location>
        <begin position="19"/>
        <end position="165"/>
    </location>
</feature>
<dbReference type="PANTHER" id="PTHR38593">
    <property type="entry name" value="BLR2558 PROTEIN"/>
    <property type="match status" value="1"/>
</dbReference>
<organism evidence="3 4">
    <name type="scientific">Deinococcus rubellus</name>
    <dbReference type="NCBI Taxonomy" id="1889240"/>
    <lineage>
        <taxon>Bacteria</taxon>
        <taxon>Thermotogati</taxon>
        <taxon>Deinococcota</taxon>
        <taxon>Deinococci</taxon>
        <taxon>Deinococcales</taxon>
        <taxon>Deinococcaceae</taxon>
        <taxon>Deinococcus</taxon>
    </lineage>
</organism>
<reference evidence="3" key="1">
    <citation type="submission" date="2022-09" db="EMBL/GenBank/DDBJ databases">
        <title>genome sequence of Deinococcus rubellus.</title>
        <authorList>
            <person name="Srinivasan S."/>
        </authorList>
    </citation>
    <scope>NUCLEOTIDE SEQUENCE</scope>
    <source>
        <strain evidence="3">Ant6</strain>
    </source>
</reference>
<dbReference type="InterPro" id="IPR025419">
    <property type="entry name" value="DUF4142"/>
</dbReference>
<evidence type="ECO:0000259" key="2">
    <source>
        <dbReference type="Pfam" id="PF13628"/>
    </source>
</evidence>
<dbReference type="RefSeq" id="WP_260561719.1">
    <property type="nucleotide sequence ID" value="NZ_BAABEC010000189.1"/>
</dbReference>
<proteinExistence type="predicted"/>
<evidence type="ECO:0000256" key="1">
    <source>
        <dbReference type="SAM" id="SignalP"/>
    </source>
</evidence>
<evidence type="ECO:0000313" key="4">
    <source>
        <dbReference type="Proteomes" id="UP001060261"/>
    </source>
</evidence>
<dbReference type="Pfam" id="PF13628">
    <property type="entry name" value="DUF4142"/>
    <property type="match status" value="1"/>
</dbReference>
<sequence length="165" mass="17824">MKKSFVLAVLLSAASASAASMLSKTDTTFLTKAAMSNTFELDASQMALSMSKTPADQTFARQMITDHTKLGAEVKAALAKVDPGMMLPSGVSKAQQRMLNKLKTAGKHFDRVYKAEMLSSHAQAVKLFTKYTGSRRANATLKAVAMNGLPTIKMHHDEAKTLPQM</sequence>
<accession>A0ABY5YK48</accession>
<dbReference type="Gene3D" id="1.20.1260.10">
    <property type="match status" value="1"/>
</dbReference>
<dbReference type="EMBL" id="CP104213">
    <property type="protein sequence ID" value="UWX65464.1"/>
    <property type="molecule type" value="Genomic_DNA"/>
</dbReference>
<keyword evidence="4" id="KW-1185">Reference proteome</keyword>
<feature type="domain" description="DUF4142" evidence="2">
    <location>
        <begin position="25"/>
        <end position="162"/>
    </location>
</feature>
<gene>
    <name evidence="3" type="ORF">N0D28_07385</name>
</gene>
<dbReference type="PANTHER" id="PTHR38593:SF1">
    <property type="entry name" value="BLR2558 PROTEIN"/>
    <property type="match status" value="1"/>
</dbReference>